<sequence length="55" mass="6407">MRFPGEPAEDIQRHVAGPEVFLIFTDLIFKGFDFFPGFHRIAHTADEHAVFTHFF</sequence>
<organism evidence="1">
    <name type="scientific">bioreactor metagenome</name>
    <dbReference type="NCBI Taxonomy" id="1076179"/>
    <lineage>
        <taxon>unclassified sequences</taxon>
        <taxon>metagenomes</taxon>
        <taxon>ecological metagenomes</taxon>
    </lineage>
</organism>
<proteinExistence type="predicted"/>
<dbReference type="AlphaFoldDB" id="A0A645G0Y3"/>
<dbReference type="EMBL" id="VSSQ01065052">
    <property type="protein sequence ID" value="MPN17843.1"/>
    <property type="molecule type" value="Genomic_DNA"/>
</dbReference>
<evidence type="ECO:0000313" key="1">
    <source>
        <dbReference type="EMBL" id="MPN17843.1"/>
    </source>
</evidence>
<name>A0A645G0Y3_9ZZZZ</name>
<accession>A0A645G0Y3</accession>
<gene>
    <name evidence="1" type="ORF">SDC9_165198</name>
</gene>
<reference evidence="1" key="1">
    <citation type="submission" date="2019-08" db="EMBL/GenBank/DDBJ databases">
        <authorList>
            <person name="Kucharzyk K."/>
            <person name="Murdoch R.W."/>
            <person name="Higgins S."/>
            <person name="Loffler F."/>
        </authorList>
    </citation>
    <scope>NUCLEOTIDE SEQUENCE</scope>
</reference>
<comment type="caution">
    <text evidence="1">The sequence shown here is derived from an EMBL/GenBank/DDBJ whole genome shotgun (WGS) entry which is preliminary data.</text>
</comment>
<protein>
    <submittedName>
        <fullName evidence="1">Uncharacterized protein</fullName>
    </submittedName>
</protein>